<name>A0A0R1TX99_9LACO</name>
<reference evidence="9 10" key="1">
    <citation type="journal article" date="2015" name="Genome Announc.">
        <title>Expanding the biotechnology potential of lactobacilli through comparative genomics of 213 strains and associated genera.</title>
        <authorList>
            <person name="Sun Z."/>
            <person name="Harris H.M."/>
            <person name="McCann A."/>
            <person name="Guo C."/>
            <person name="Argimon S."/>
            <person name="Zhang W."/>
            <person name="Yang X."/>
            <person name="Jeffery I.B."/>
            <person name="Cooney J.C."/>
            <person name="Kagawa T.F."/>
            <person name="Liu W."/>
            <person name="Song Y."/>
            <person name="Salvetti E."/>
            <person name="Wrobel A."/>
            <person name="Rasinkangas P."/>
            <person name="Parkhill J."/>
            <person name="Rea M.C."/>
            <person name="O'Sullivan O."/>
            <person name="Ritari J."/>
            <person name="Douillard F.P."/>
            <person name="Paul Ross R."/>
            <person name="Yang R."/>
            <person name="Briner A.E."/>
            <person name="Felis G.E."/>
            <person name="de Vos W.M."/>
            <person name="Barrangou R."/>
            <person name="Klaenhammer T.R."/>
            <person name="Caufield P.W."/>
            <person name="Cui Y."/>
            <person name="Zhang H."/>
            <person name="O'Toole P.W."/>
        </authorList>
    </citation>
    <scope>NUCLEOTIDE SEQUENCE [LARGE SCALE GENOMIC DNA]</scope>
    <source>
        <strain evidence="9 10">DSM 15945</strain>
    </source>
</reference>
<evidence type="ECO:0000313" key="10">
    <source>
        <dbReference type="Proteomes" id="UP000051922"/>
    </source>
</evidence>
<protein>
    <submittedName>
        <fullName evidence="9">ABC transporter binding protein</fullName>
    </submittedName>
</protein>
<evidence type="ECO:0000256" key="5">
    <source>
        <dbReference type="ARBA" id="ARBA00023136"/>
    </source>
</evidence>
<dbReference type="InterPro" id="IPR028082">
    <property type="entry name" value="Peripla_BP_I"/>
</dbReference>
<evidence type="ECO:0000256" key="1">
    <source>
        <dbReference type="ARBA" id="ARBA00004193"/>
    </source>
</evidence>
<feature type="signal peptide" evidence="7">
    <location>
        <begin position="1"/>
        <end position="20"/>
    </location>
</feature>
<dbReference type="InterPro" id="IPR050957">
    <property type="entry name" value="BMP_lipoprotein"/>
</dbReference>
<keyword evidence="5" id="KW-0472">Membrane</keyword>
<evidence type="ECO:0000256" key="2">
    <source>
        <dbReference type="ARBA" id="ARBA00008610"/>
    </source>
</evidence>
<comment type="subcellular location">
    <subcellularLocation>
        <location evidence="1">Cell membrane</location>
        <topology evidence="1">Lipid-anchor</topology>
    </subcellularLocation>
</comment>
<dbReference type="AlphaFoldDB" id="A0A0R1TX99"/>
<organism evidence="9 10">
    <name type="scientific">Lacticaseibacillus pantheris DSM 15945 = JCM 12539 = NBRC 106106</name>
    <dbReference type="NCBI Taxonomy" id="1423783"/>
    <lineage>
        <taxon>Bacteria</taxon>
        <taxon>Bacillati</taxon>
        <taxon>Bacillota</taxon>
        <taxon>Bacilli</taxon>
        <taxon>Lactobacillales</taxon>
        <taxon>Lactobacillaceae</taxon>
        <taxon>Lacticaseibacillus</taxon>
    </lineage>
</organism>
<evidence type="ECO:0000256" key="7">
    <source>
        <dbReference type="SAM" id="SignalP"/>
    </source>
</evidence>
<dbReference type="PANTHER" id="PTHR34296">
    <property type="entry name" value="TRANSCRIPTIONAL ACTIVATOR PROTEIN MED"/>
    <property type="match status" value="1"/>
</dbReference>
<dbReference type="Gene3D" id="3.40.50.2300">
    <property type="match status" value="2"/>
</dbReference>
<evidence type="ECO:0000256" key="3">
    <source>
        <dbReference type="ARBA" id="ARBA00022475"/>
    </source>
</evidence>
<dbReference type="CDD" id="cd06354">
    <property type="entry name" value="PBP1_PrnA-like"/>
    <property type="match status" value="1"/>
</dbReference>
<keyword evidence="4 7" id="KW-0732">Signal</keyword>
<dbReference type="InterPro" id="IPR003760">
    <property type="entry name" value="PnrA-like"/>
</dbReference>
<accession>A0A0R1TX99</accession>
<feature type="domain" description="ABC transporter substrate-binding protein PnrA-like" evidence="8">
    <location>
        <begin position="37"/>
        <end position="342"/>
    </location>
</feature>
<dbReference type="PROSITE" id="PS51257">
    <property type="entry name" value="PROKAR_LIPOPROTEIN"/>
    <property type="match status" value="1"/>
</dbReference>
<gene>
    <name evidence="9" type="ORF">FC50_GL001250</name>
</gene>
<dbReference type="STRING" id="1423783.FC50_GL001250"/>
<dbReference type="SUPFAM" id="SSF53822">
    <property type="entry name" value="Periplasmic binding protein-like I"/>
    <property type="match status" value="1"/>
</dbReference>
<evidence type="ECO:0000259" key="8">
    <source>
        <dbReference type="Pfam" id="PF02608"/>
    </source>
</evidence>
<dbReference type="EMBL" id="AZFJ01000049">
    <property type="protein sequence ID" value="KRL85855.1"/>
    <property type="molecule type" value="Genomic_DNA"/>
</dbReference>
<keyword evidence="10" id="KW-1185">Reference proteome</keyword>
<dbReference type="OrthoDB" id="9784230at2"/>
<comment type="similarity">
    <text evidence="2">Belongs to the BMP lipoprotein family.</text>
</comment>
<comment type="caution">
    <text evidence="9">The sequence shown here is derived from an EMBL/GenBank/DDBJ whole genome shotgun (WGS) entry which is preliminary data.</text>
</comment>
<dbReference type="PANTHER" id="PTHR34296:SF2">
    <property type="entry name" value="ABC TRANSPORTER GUANOSINE-BINDING PROTEIN NUPN"/>
    <property type="match status" value="1"/>
</dbReference>
<keyword evidence="6" id="KW-0449">Lipoprotein</keyword>
<dbReference type="Pfam" id="PF02608">
    <property type="entry name" value="Bmp"/>
    <property type="match status" value="1"/>
</dbReference>
<keyword evidence="3" id="KW-1003">Cell membrane</keyword>
<dbReference type="PATRIC" id="fig|1423783.4.peg.1292"/>
<proteinExistence type="inferred from homology"/>
<evidence type="ECO:0000256" key="4">
    <source>
        <dbReference type="ARBA" id="ARBA00022729"/>
    </source>
</evidence>
<feature type="chain" id="PRO_5039426714" evidence="7">
    <location>
        <begin position="21"/>
        <end position="348"/>
    </location>
</feature>
<dbReference type="GO" id="GO:0005886">
    <property type="term" value="C:plasma membrane"/>
    <property type="evidence" value="ECO:0007669"/>
    <property type="project" value="UniProtKB-SubCell"/>
</dbReference>
<sequence>MKFTKVATVAAAAALTVVLAACGSSSSSSSKTSKHSVALVTDGGGVDDKSFNQSEWEGLEAWGKANGLKKGVGGYNYAQSDSEADFTPNVNKMVQAKYATIIGSGYKLSKTIKAAAQKNPKTNFVIIDDVINVKNVASATFKDNEAAFLAGVAAAETTKSGKVGFIGGVHGAVIDRFEAGFRQGVEQVNKDQNKKVTVDVKYANSFSKPDVGQTLAQTMYNNDEDIIYQAAGGTGSGVFSAAKNAIKSKKVWVIGVDRDQTAEGKYKGGNLTLASTVKGVDTAVKDLATDAKKGKFPGGKTIAYGLKGDGVKLARDNMSASVWKDVQKYRTDIINGKIKVAETPSALK</sequence>
<evidence type="ECO:0000313" key="9">
    <source>
        <dbReference type="EMBL" id="KRL85855.1"/>
    </source>
</evidence>
<dbReference type="RefSeq" id="WP_054649008.1">
    <property type="nucleotide sequence ID" value="NZ_AZFJ01000049.1"/>
</dbReference>
<dbReference type="Proteomes" id="UP000051922">
    <property type="component" value="Unassembled WGS sequence"/>
</dbReference>
<evidence type="ECO:0000256" key="6">
    <source>
        <dbReference type="ARBA" id="ARBA00023288"/>
    </source>
</evidence>